<feature type="transmembrane region" description="Helical" evidence="12">
    <location>
        <begin position="106"/>
        <end position="126"/>
    </location>
</feature>
<gene>
    <name evidence="12" type="primary">fluC</name>
    <name evidence="12" type="synonym">crcB</name>
    <name evidence="14" type="ORF">SAJA_13280</name>
</gene>
<feature type="transmembrane region" description="Helical" evidence="12">
    <location>
        <begin position="45"/>
        <end position="68"/>
    </location>
</feature>
<evidence type="ECO:0000256" key="13">
    <source>
        <dbReference type="SAM" id="MobiDB-lite"/>
    </source>
</evidence>
<accession>A0A423PI63</accession>
<keyword evidence="4 12" id="KW-0812">Transmembrane</keyword>
<evidence type="ECO:0000256" key="5">
    <source>
        <dbReference type="ARBA" id="ARBA00022989"/>
    </source>
</evidence>
<dbReference type="GO" id="GO:0005886">
    <property type="term" value="C:plasma membrane"/>
    <property type="evidence" value="ECO:0007669"/>
    <property type="project" value="UniProtKB-SubCell"/>
</dbReference>
<evidence type="ECO:0000256" key="8">
    <source>
        <dbReference type="ARBA" id="ARBA00023136"/>
    </source>
</evidence>
<feature type="binding site" evidence="12">
    <location>
        <position position="120"/>
    </location>
    <ligand>
        <name>Na(+)</name>
        <dbReference type="ChEBI" id="CHEBI:29101"/>
        <note>structural</note>
    </ligand>
</feature>
<dbReference type="PANTHER" id="PTHR28259:SF1">
    <property type="entry name" value="FLUORIDE EXPORT PROTEIN 1-RELATED"/>
    <property type="match status" value="1"/>
</dbReference>
<feature type="transmembrane region" description="Helical" evidence="12">
    <location>
        <begin position="138"/>
        <end position="164"/>
    </location>
</feature>
<dbReference type="GO" id="GO:0062054">
    <property type="term" value="F:fluoride channel activity"/>
    <property type="evidence" value="ECO:0007669"/>
    <property type="project" value="UniProtKB-UniRule"/>
</dbReference>
<dbReference type="AlphaFoldDB" id="A0A423PI63"/>
<keyword evidence="8 12" id="KW-0472">Membrane</keyword>
<evidence type="ECO:0000256" key="11">
    <source>
        <dbReference type="ARBA" id="ARBA00035585"/>
    </source>
</evidence>
<dbReference type="FunCoup" id="A0A423PI63">
    <property type="interactions" value="285"/>
</dbReference>
<keyword evidence="9 12" id="KW-0407">Ion channel</keyword>
<protein>
    <recommendedName>
        <fullName evidence="12">Fluoride-specific ion channel FluC</fullName>
    </recommendedName>
</protein>
<comment type="subcellular location">
    <subcellularLocation>
        <location evidence="1 12">Cell membrane</location>
        <topology evidence="1 12">Multi-pass membrane protein</topology>
    </subcellularLocation>
</comment>
<proteinExistence type="inferred from homology"/>
<evidence type="ECO:0000256" key="6">
    <source>
        <dbReference type="ARBA" id="ARBA00023053"/>
    </source>
</evidence>
<reference evidence="14 15" key="1">
    <citation type="submission" date="2013-10" db="EMBL/GenBank/DDBJ databases">
        <title>Salinisphaera japonica YTM-1 Genome Sequencing.</title>
        <authorList>
            <person name="Lai Q."/>
            <person name="Li C."/>
            <person name="Shao Z."/>
        </authorList>
    </citation>
    <scope>NUCLEOTIDE SEQUENCE [LARGE SCALE GENOMIC DNA]</scope>
    <source>
        <strain evidence="14 15">YTM-1</strain>
    </source>
</reference>
<organism evidence="14 15">
    <name type="scientific">Salinisphaera japonica YTM-1</name>
    <dbReference type="NCBI Taxonomy" id="1209778"/>
    <lineage>
        <taxon>Bacteria</taxon>
        <taxon>Pseudomonadati</taxon>
        <taxon>Pseudomonadota</taxon>
        <taxon>Gammaproteobacteria</taxon>
        <taxon>Salinisphaerales</taxon>
        <taxon>Salinisphaeraceae</taxon>
        <taxon>Salinisphaera</taxon>
    </lineage>
</organism>
<comment type="function">
    <text evidence="12">Fluoride-specific ion channel. Important for reducing fluoride concentration in the cell, thus reducing its toxicity.</text>
</comment>
<keyword evidence="3" id="KW-0997">Cell inner membrane</keyword>
<dbReference type="NCBIfam" id="TIGR00494">
    <property type="entry name" value="crcB"/>
    <property type="match status" value="1"/>
</dbReference>
<evidence type="ECO:0000313" key="15">
    <source>
        <dbReference type="Proteomes" id="UP000285310"/>
    </source>
</evidence>
<feature type="region of interest" description="Disordered" evidence="13">
    <location>
        <begin position="1"/>
        <end position="36"/>
    </location>
</feature>
<keyword evidence="6 12" id="KW-0915">Sodium</keyword>
<dbReference type="NCBIfam" id="NF010792">
    <property type="entry name" value="PRK14196.1"/>
    <property type="match status" value="1"/>
</dbReference>
<keyword evidence="12" id="KW-0479">Metal-binding</keyword>
<dbReference type="Proteomes" id="UP000285310">
    <property type="component" value="Unassembled WGS sequence"/>
</dbReference>
<dbReference type="InterPro" id="IPR003691">
    <property type="entry name" value="FluC"/>
</dbReference>
<keyword evidence="2 12" id="KW-1003">Cell membrane</keyword>
<evidence type="ECO:0000313" key="14">
    <source>
        <dbReference type="EMBL" id="ROO25244.1"/>
    </source>
</evidence>
<feature type="binding site" evidence="12">
    <location>
        <position position="117"/>
    </location>
    <ligand>
        <name>Na(+)</name>
        <dbReference type="ChEBI" id="CHEBI:29101"/>
        <note>structural</note>
    </ligand>
</feature>
<dbReference type="EMBL" id="AYKG01000050">
    <property type="protein sequence ID" value="ROO25244.1"/>
    <property type="molecule type" value="Genomic_DNA"/>
</dbReference>
<dbReference type="GO" id="GO:0046872">
    <property type="term" value="F:metal ion binding"/>
    <property type="evidence" value="ECO:0007669"/>
    <property type="project" value="UniProtKB-KW"/>
</dbReference>
<dbReference type="GO" id="GO:0140114">
    <property type="term" value="P:cellular detoxification of fluoride"/>
    <property type="evidence" value="ECO:0007669"/>
    <property type="project" value="UniProtKB-UniRule"/>
</dbReference>
<sequence length="174" mass="18182">MPSCDDKRPDESAVYEPSRSHSSGQTTESESGAEYEEDKTMPVSLSILAIALGAALGANLRWGLGLGLNHLLPQMPPGTLAANLLGAFLIGIAIAAFSALPQLSSFWRLLIVTGFLGALTTFSTFSSEIYAQLQDGRLVWAFVGIATHVAGSLAMVALGMASFVGLRHLTGATS</sequence>
<feature type="compositionally biased region" description="Basic and acidic residues" evidence="13">
    <location>
        <begin position="1"/>
        <end position="11"/>
    </location>
</feature>
<evidence type="ECO:0000256" key="4">
    <source>
        <dbReference type="ARBA" id="ARBA00022692"/>
    </source>
</evidence>
<keyword evidence="12" id="KW-0813">Transport</keyword>
<evidence type="ECO:0000256" key="1">
    <source>
        <dbReference type="ARBA" id="ARBA00004651"/>
    </source>
</evidence>
<keyword evidence="5 12" id="KW-1133">Transmembrane helix</keyword>
<keyword evidence="15" id="KW-1185">Reference proteome</keyword>
<dbReference type="HAMAP" id="MF_00454">
    <property type="entry name" value="FluC"/>
    <property type="match status" value="1"/>
</dbReference>
<comment type="catalytic activity">
    <reaction evidence="11">
        <text>fluoride(in) = fluoride(out)</text>
        <dbReference type="Rhea" id="RHEA:76159"/>
        <dbReference type="ChEBI" id="CHEBI:17051"/>
    </reaction>
    <physiologicalReaction direction="left-to-right" evidence="11">
        <dbReference type="Rhea" id="RHEA:76160"/>
    </physiologicalReaction>
</comment>
<comment type="similarity">
    <text evidence="10 12">Belongs to the fluoride channel Fluc/FEX (TC 1.A.43) family.</text>
</comment>
<dbReference type="PANTHER" id="PTHR28259">
    <property type="entry name" value="FLUORIDE EXPORT PROTEIN 1-RELATED"/>
    <property type="match status" value="1"/>
</dbReference>
<evidence type="ECO:0000256" key="7">
    <source>
        <dbReference type="ARBA" id="ARBA00023065"/>
    </source>
</evidence>
<evidence type="ECO:0000256" key="2">
    <source>
        <dbReference type="ARBA" id="ARBA00022475"/>
    </source>
</evidence>
<evidence type="ECO:0000256" key="10">
    <source>
        <dbReference type="ARBA" id="ARBA00035120"/>
    </source>
</evidence>
<evidence type="ECO:0000256" key="3">
    <source>
        <dbReference type="ARBA" id="ARBA00022519"/>
    </source>
</evidence>
<comment type="caution">
    <text evidence="14">The sequence shown here is derived from an EMBL/GenBank/DDBJ whole genome shotgun (WGS) entry which is preliminary data.</text>
</comment>
<comment type="activity regulation">
    <text evidence="12">Na(+) is not transported, but it plays an essential structural role and its presence is essential for fluoride channel function.</text>
</comment>
<dbReference type="Pfam" id="PF02537">
    <property type="entry name" value="CRCB"/>
    <property type="match status" value="1"/>
</dbReference>
<dbReference type="InParanoid" id="A0A423PI63"/>
<feature type="compositionally biased region" description="Polar residues" evidence="13">
    <location>
        <begin position="20"/>
        <end position="30"/>
    </location>
</feature>
<keyword evidence="7 12" id="KW-0406">Ion transport</keyword>
<evidence type="ECO:0000256" key="12">
    <source>
        <dbReference type="HAMAP-Rule" id="MF_00454"/>
    </source>
</evidence>
<evidence type="ECO:0000256" key="9">
    <source>
        <dbReference type="ARBA" id="ARBA00023303"/>
    </source>
</evidence>
<feature type="transmembrane region" description="Helical" evidence="12">
    <location>
        <begin position="80"/>
        <end position="100"/>
    </location>
</feature>
<name>A0A423PI63_9GAMM</name>